<sequence>MINNVAGRNICSDFKLATTCEWLVTNAIGGYASGTICDTNTRRYHGLLIAAFSPPVARTLLVGALDVTVHYANESYQLPTHEFVDGTVDPHGYLLLESFHLDDGIPVWRYAIRDALIEKRIMMSPGKNTTYVHFTVLRASSGLDIEMMPLCTYRDYHSQSHGEWDMDIREIVNGIEVAAFSRAHHYRITCVDAEFKRDPAWYWNFKHRAESERGLDDNEDLFRPGYFMLSLEPGAQTTVVLSAESAPPEDFLNVQANVRKQQTAQLAALPHDAPGWIGQLALAADQFIVERHLDGKPAGKTIIAGYPWFSDWGRDTMIALPGLTLTTGRFDVAASILRTFSQYVSEGMLPNRFPDSAKAPEYNTVDAALWYFQAIHAYTQFSGDLTLAAELYPTLGDIIDWHQRGTRYGIKVDSRDGLLAAGEAGVQLTWMDAKIGDWVVTPRIGKAVEVNALWYNALQIMATFAADFDTYARKTDYQYAASQVKTGFQRFWNDMRGCLYDVIDGPEGKPDHDGRNADDRLRPNQLFAVSLPHSPLEAAQQKSIVDICARELLTSHGLRSLARGEPGYAPRYQGNPLQRDNAYHQGTVWAWLIGPFIDAHFRVYQNKTIAESFLQPLALHLSTSCVGNISEIFDAEPPFAARGCIAQAWSVAEVLRAWLNLQTHETTLQLSHHDGRSNVRKNN</sequence>
<dbReference type="GO" id="GO:0004134">
    <property type="term" value="F:4-alpha-glucanotransferase activity"/>
    <property type="evidence" value="ECO:0007669"/>
    <property type="project" value="InterPro"/>
</dbReference>
<dbReference type="PANTHER" id="PTHR10569">
    <property type="entry name" value="GLYCOGEN DEBRANCHING ENZYME"/>
    <property type="match status" value="1"/>
</dbReference>
<evidence type="ECO:0000313" key="4">
    <source>
        <dbReference type="Proteomes" id="UP000198729"/>
    </source>
</evidence>
<dbReference type="AlphaFoldDB" id="A0A1G5SG37"/>
<dbReference type="Pfam" id="PF12439">
    <property type="entry name" value="GDE_N"/>
    <property type="match status" value="1"/>
</dbReference>
<dbReference type="RefSeq" id="WP_090286460.1">
    <property type="nucleotide sequence ID" value="NZ_FMWO01000049.1"/>
</dbReference>
<dbReference type="Gene3D" id="1.50.10.10">
    <property type="match status" value="1"/>
</dbReference>
<proteinExistence type="predicted"/>
<dbReference type="STRING" id="51642.NSMM_410065"/>
<dbReference type="InterPro" id="IPR024742">
    <property type="entry name" value="Glycogen_debranch_N"/>
</dbReference>
<dbReference type="NCBIfam" id="TIGR01561">
    <property type="entry name" value="gde_arch"/>
    <property type="match status" value="1"/>
</dbReference>
<keyword evidence="3" id="KW-0378">Hydrolase</keyword>
<dbReference type="SUPFAM" id="SSF48208">
    <property type="entry name" value="Six-hairpin glycosidases"/>
    <property type="match status" value="1"/>
</dbReference>
<dbReference type="GO" id="GO:0005980">
    <property type="term" value="P:glycogen catabolic process"/>
    <property type="evidence" value="ECO:0007669"/>
    <property type="project" value="InterPro"/>
</dbReference>
<dbReference type="InterPro" id="IPR006451">
    <property type="entry name" value="Glycogen_debranch_arc"/>
</dbReference>
<evidence type="ECO:0000259" key="2">
    <source>
        <dbReference type="Pfam" id="PF12439"/>
    </source>
</evidence>
<keyword evidence="3" id="KW-0326">Glycosidase</keyword>
<keyword evidence="4" id="KW-1185">Reference proteome</keyword>
<dbReference type="InterPro" id="IPR012341">
    <property type="entry name" value="6hp_glycosidase-like_sf"/>
</dbReference>
<dbReference type="Pfam" id="PF06202">
    <property type="entry name" value="GDE_C"/>
    <property type="match status" value="1"/>
</dbReference>
<organism evidence="3 4">
    <name type="scientific">Nitrosomonas mobilis</name>
    <dbReference type="NCBI Taxonomy" id="51642"/>
    <lineage>
        <taxon>Bacteria</taxon>
        <taxon>Pseudomonadati</taxon>
        <taxon>Pseudomonadota</taxon>
        <taxon>Betaproteobacteria</taxon>
        <taxon>Nitrosomonadales</taxon>
        <taxon>Nitrosomonadaceae</taxon>
        <taxon>Nitrosomonas</taxon>
    </lineage>
</organism>
<dbReference type="InterPro" id="IPR008928">
    <property type="entry name" value="6-hairpin_glycosidase_sf"/>
</dbReference>
<dbReference type="EMBL" id="FMWO01000049">
    <property type="protein sequence ID" value="SCZ85830.1"/>
    <property type="molecule type" value="Genomic_DNA"/>
</dbReference>
<dbReference type="EC" id="3.2.1.33" evidence="3"/>
<gene>
    <name evidence="3" type="ORF">NSMM_410065</name>
</gene>
<dbReference type="InterPro" id="IPR032790">
    <property type="entry name" value="GDE_C"/>
</dbReference>
<protein>
    <submittedName>
        <fullName evidence="3">Putative Glycogen debranching enzyme</fullName>
        <ecNumber evidence="3">3.2.1.33</ecNumber>
    </submittedName>
</protein>
<dbReference type="PANTHER" id="PTHR10569:SF2">
    <property type="entry name" value="GLYCOGEN DEBRANCHING ENZYME"/>
    <property type="match status" value="1"/>
</dbReference>
<dbReference type="GO" id="GO:0004135">
    <property type="term" value="F:amylo-alpha-1,6-glucosidase activity"/>
    <property type="evidence" value="ECO:0007669"/>
    <property type="project" value="UniProtKB-EC"/>
</dbReference>
<accession>A0A1G5SG37</accession>
<feature type="domain" description="Glycogen debranching enzyme C-terminal" evidence="1">
    <location>
        <begin position="283"/>
        <end position="656"/>
    </location>
</feature>
<dbReference type="FunFam" id="1.50.10.10:FF:000073">
    <property type="entry name" value="Glycogen debranching enzyme, hypothetical (TreX-like)"/>
    <property type="match status" value="1"/>
</dbReference>
<dbReference type="OrthoDB" id="9761875at2"/>
<dbReference type="InterPro" id="IPR010401">
    <property type="entry name" value="AGL/Gdb1"/>
</dbReference>
<feature type="domain" description="Glycogen debranching enzyme bacterial and archaeal type N-terminal" evidence="2">
    <location>
        <begin position="21"/>
        <end position="237"/>
    </location>
</feature>
<evidence type="ECO:0000313" key="3">
    <source>
        <dbReference type="EMBL" id="SCZ85830.1"/>
    </source>
</evidence>
<dbReference type="Proteomes" id="UP000198729">
    <property type="component" value="Unassembled WGS sequence"/>
</dbReference>
<name>A0A1G5SG37_9PROT</name>
<evidence type="ECO:0000259" key="1">
    <source>
        <dbReference type="Pfam" id="PF06202"/>
    </source>
</evidence>
<reference evidence="3 4" key="1">
    <citation type="submission" date="2016-10" db="EMBL/GenBank/DDBJ databases">
        <authorList>
            <person name="de Groot N.N."/>
        </authorList>
    </citation>
    <scope>NUCLEOTIDE SEQUENCE [LARGE SCALE GENOMIC DNA]</scope>
    <source>
        <strain evidence="3">1</strain>
    </source>
</reference>